<comment type="caution">
    <text evidence="2">The sequence shown here is derived from an EMBL/GenBank/DDBJ whole genome shotgun (WGS) entry which is preliminary data.</text>
</comment>
<accession>A0A7K1GK33</accession>
<evidence type="ECO:0000256" key="1">
    <source>
        <dbReference type="SAM" id="SignalP"/>
    </source>
</evidence>
<evidence type="ECO:0000313" key="2">
    <source>
        <dbReference type="EMBL" id="MTH29245.1"/>
    </source>
</evidence>
<dbReference type="OrthoDB" id="1122951at2"/>
<gene>
    <name evidence="2" type="ORF">GJV77_04825</name>
</gene>
<dbReference type="EMBL" id="WMJY01000007">
    <property type="protein sequence ID" value="MTH29245.1"/>
    <property type="molecule type" value="Genomic_DNA"/>
</dbReference>
<reference evidence="2 3" key="1">
    <citation type="journal article" date="2006" name="Int. J. Syst. Evol. Microbiol.">
        <title>Myroides pelagicus sp. nov., isolated from seawater in Thailand.</title>
        <authorList>
            <person name="Yoon J."/>
            <person name="Maneerat S."/>
            <person name="Kawai F."/>
            <person name="Yokota A."/>
        </authorList>
    </citation>
    <scope>NUCLEOTIDE SEQUENCE [LARGE SCALE GENOMIC DNA]</scope>
    <source>
        <strain evidence="2 3">SM1T</strain>
    </source>
</reference>
<dbReference type="AlphaFoldDB" id="A0A7K1GK33"/>
<sequence>MSFKFRSLATSFALVGMLAFSAACSSDDSAVEGGTTTPPGKDKQFQLAFASGSGSESAIYMQGVDDVTKGTISFSNSGYQLPSSRTARIFVSDDGKYVYSLNYTVGDISKLEHLGGQNYKSVAQIDSSPILGVRTGRFTKVTEDLGSIHYIKATAKYSDQEGKQGYLGHSMVASIALLDLDKWAFTNSEQKIEVKIPEELAKQGYYISRIDSPVLSGDKLYYGASASLLDLTTGKRKPVDKAFTLVVDKNDLTKTSVLTTDHVEGTTNGYRTPTLHKDEQGAVLQMVNGNDKTYVTKLVNGAYDKSFIFDLGAALGGKKVSSNGWFYVGNGIGYMPYQKLDEEGFEMGVDPQGNPTKTNLWGLARIDLNNKTAVDLNVPNGKLWLTQYQTSIVRDGKFYIALSEVSGEGNIYIFDVASNAPEGVKGAKITSGKDQYYIGVY</sequence>
<dbReference type="Proteomes" id="UP000488936">
    <property type="component" value="Unassembled WGS sequence"/>
</dbReference>
<feature type="signal peptide" evidence="1">
    <location>
        <begin position="1"/>
        <end position="22"/>
    </location>
</feature>
<proteinExistence type="predicted"/>
<dbReference type="RefSeq" id="WP_155035223.1">
    <property type="nucleotide sequence ID" value="NZ_JBHTIG010000050.1"/>
</dbReference>
<feature type="chain" id="PRO_5029875743" description="DUF4374 domain-containing protein" evidence="1">
    <location>
        <begin position="23"/>
        <end position="441"/>
    </location>
</feature>
<organism evidence="2 3">
    <name type="scientific">Myroides pelagicus</name>
    <dbReference type="NCBI Taxonomy" id="270914"/>
    <lineage>
        <taxon>Bacteria</taxon>
        <taxon>Pseudomonadati</taxon>
        <taxon>Bacteroidota</taxon>
        <taxon>Flavobacteriia</taxon>
        <taxon>Flavobacteriales</taxon>
        <taxon>Flavobacteriaceae</taxon>
        <taxon>Myroides</taxon>
    </lineage>
</organism>
<name>A0A7K1GK33_9FLAO</name>
<keyword evidence="3" id="KW-1185">Reference proteome</keyword>
<evidence type="ECO:0008006" key="4">
    <source>
        <dbReference type="Google" id="ProtNLM"/>
    </source>
</evidence>
<dbReference type="PROSITE" id="PS51257">
    <property type="entry name" value="PROKAR_LIPOPROTEIN"/>
    <property type="match status" value="1"/>
</dbReference>
<protein>
    <recommendedName>
        <fullName evidence="4">DUF4374 domain-containing protein</fullName>
    </recommendedName>
</protein>
<keyword evidence="1" id="KW-0732">Signal</keyword>
<evidence type="ECO:0000313" key="3">
    <source>
        <dbReference type="Proteomes" id="UP000488936"/>
    </source>
</evidence>